<protein>
    <recommendedName>
        <fullName evidence="4">WW domain-containing protein</fullName>
    </recommendedName>
</protein>
<keyword evidence="3" id="KW-1185">Reference proteome</keyword>
<dbReference type="HOGENOM" id="CLU_015091_2_2_1"/>
<dbReference type="STRING" id="743788.S8DVB6"/>
<evidence type="ECO:0000313" key="3">
    <source>
        <dbReference type="Proteomes" id="UP000015241"/>
    </source>
</evidence>
<sequence length="505" mass="57230">MSYSLGVLPDGWKAYTHPEGALYFFNQSRRIYTEAYLYDEEILDEIEDFVHRLEEIVQEKHFELPRNIDLVLELEVIAEEDRAAAAYIDLKSGEPIMHHWTYYYVNHDERVLFWLQPYEIVDQEGTFCAIDQVMCIQSETQIKHAIESYYWKHIDGFPEGQTLAPETMKEVLGILVHANVDQITSASSVVAMQPEEMLNLAEMLQKSQGRLMYTFVHNRYHFSFGQKVARLERFKSCFEDEKKPALWFDFVSFILFNAPKVHLDTLHKAWIDRTINEVFWAKCVSKLQKDWEEAVLTATVLLNANISFLTINDVDPGTGPRTPAQLASYVSTIASIAAVIIALLLIRQHRVSPKETATDAVTYLEGRNHPQLGLKVLGLVHGLPYALLMWAVVSFLAAFALENFRVPDVPTLVVATASWGISAALLALCLHTIWEGGSISIQEKLTEVLQNAVARVQQLWLYQKLKSRKRKEGSEAGADVDATVAPDTDNVAAIELQNQGGVEDV</sequence>
<dbReference type="EMBL" id="KE504180">
    <property type="protein sequence ID" value="EPS97101.1"/>
    <property type="molecule type" value="Genomic_DNA"/>
</dbReference>
<name>S8DVB6_FOMSC</name>
<evidence type="ECO:0000256" key="1">
    <source>
        <dbReference type="SAM" id="Phobius"/>
    </source>
</evidence>
<dbReference type="Proteomes" id="UP000015241">
    <property type="component" value="Unassembled WGS sequence"/>
</dbReference>
<keyword evidence="1" id="KW-0472">Membrane</keyword>
<organism evidence="2 3">
    <name type="scientific">Fomitopsis schrenkii</name>
    <name type="common">Brown rot fungus</name>
    <dbReference type="NCBI Taxonomy" id="2126942"/>
    <lineage>
        <taxon>Eukaryota</taxon>
        <taxon>Fungi</taxon>
        <taxon>Dikarya</taxon>
        <taxon>Basidiomycota</taxon>
        <taxon>Agaricomycotina</taxon>
        <taxon>Agaricomycetes</taxon>
        <taxon>Polyporales</taxon>
        <taxon>Fomitopsis</taxon>
    </lineage>
</organism>
<evidence type="ECO:0008006" key="4">
    <source>
        <dbReference type="Google" id="ProtNLM"/>
    </source>
</evidence>
<reference evidence="2 3" key="1">
    <citation type="journal article" date="2012" name="Science">
        <title>The Paleozoic origin of enzymatic lignin decomposition reconstructed from 31 fungal genomes.</title>
        <authorList>
            <person name="Floudas D."/>
            <person name="Binder M."/>
            <person name="Riley R."/>
            <person name="Barry K."/>
            <person name="Blanchette R.A."/>
            <person name="Henrissat B."/>
            <person name="Martinez A.T."/>
            <person name="Otillar R."/>
            <person name="Spatafora J.W."/>
            <person name="Yadav J.S."/>
            <person name="Aerts A."/>
            <person name="Benoit I."/>
            <person name="Boyd A."/>
            <person name="Carlson A."/>
            <person name="Copeland A."/>
            <person name="Coutinho P.M."/>
            <person name="de Vries R.P."/>
            <person name="Ferreira P."/>
            <person name="Findley K."/>
            <person name="Foster B."/>
            <person name="Gaskell J."/>
            <person name="Glotzer D."/>
            <person name="Gorecki P."/>
            <person name="Heitman J."/>
            <person name="Hesse C."/>
            <person name="Hori C."/>
            <person name="Igarashi K."/>
            <person name="Jurgens J.A."/>
            <person name="Kallen N."/>
            <person name="Kersten P."/>
            <person name="Kohler A."/>
            <person name="Kuees U."/>
            <person name="Kumar T.K.A."/>
            <person name="Kuo A."/>
            <person name="LaButti K."/>
            <person name="Larrondo L.F."/>
            <person name="Lindquist E."/>
            <person name="Ling A."/>
            <person name="Lombard V."/>
            <person name="Lucas S."/>
            <person name="Lundell T."/>
            <person name="Martin R."/>
            <person name="McLaughlin D.J."/>
            <person name="Morgenstern I."/>
            <person name="Morin E."/>
            <person name="Murat C."/>
            <person name="Nagy L.G."/>
            <person name="Nolan M."/>
            <person name="Ohm R.A."/>
            <person name="Patyshakuliyeva A."/>
            <person name="Rokas A."/>
            <person name="Ruiz-Duenas F.J."/>
            <person name="Sabat G."/>
            <person name="Salamov A."/>
            <person name="Samejima M."/>
            <person name="Schmutz J."/>
            <person name="Slot J.C."/>
            <person name="St John F."/>
            <person name="Stenlid J."/>
            <person name="Sun H."/>
            <person name="Sun S."/>
            <person name="Syed K."/>
            <person name="Tsang A."/>
            <person name="Wiebenga A."/>
            <person name="Young D."/>
            <person name="Pisabarro A."/>
            <person name="Eastwood D.C."/>
            <person name="Martin F."/>
            <person name="Cullen D."/>
            <person name="Grigoriev I.V."/>
            <person name="Hibbett D.S."/>
        </authorList>
    </citation>
    <scope>NUCLEOTIDE SEQUENCE</scope>
    <source>
        <strain evidence="3">FP-58527</strain>
    </source>
</reference>
<feature type="transmembrane region" description="Helical" evidence="1">
    <location>
        <begin position="326"/>
        <end position="346"/>
    </location>
</feature>
<dbReference type="InParanoid" id="S8DVB6"/>
<keyword evidence="1" id="KW-1133">Transmembrane helix</keyword>
<dbReference type="eggNOG" id="ENOG502SKZI">
    <property type="taxonomic scope" value="Eukaryota"/>
</dbReference>
<dbReference type="AlphaFoldDB" id="S8DVB6"/>
<gene>
    <name evidence="2" type="ORF">FOMPIDRAFT_1052789</name>
</gene>
<dbReference type="OrthoDB" id="2798942at2759"/>
<keyword evidence="1" id="KW-0812">Transmembrane</keyword>
<feature type="transmembrane region" description="Helical" evidence="1">
    <location>
        <begin position="412"/>
        <end position="434"/>
    </location>
</feature>
<proteinExistence type="predicted"/>
<accession>S8DVB6</accession>
<evidence type="ECO:0000313" key="2">
    <source>
        <dbReference type="EMBL" id="EPS97101.1"/>
    </source>
</evidence>
<feature type="transmembrane region" description="Helical" evidence="1">
    <location>
        <begin position="376"/>
        <end position="400"/>
    </location>
</feature>